<evidence type="ECO:0000313" key="2">
    <source>
        <dbReference type="Proteomes" id="UP000515135"/>
    </source>
</evidence>
<evidence type="ECO:0000313" key="3">
    <source>
        <dbReference type="RefSeq" id="XP_019615908.1"/>
    </source>
</evidence>
<protein>
    <submittedName>
        <fullName evidence="3">Hepatitis A virus cellular receptor 1-like isoform X1</fullName>
    </submittedName>
</protein>
<feature type="chain" id="PRO_5027580384" evidence="1">
    <location>
        <begin position="20"/>
        <end position="263"/>
    </location>
</feature>
<reference evidence="3" key="1">
    <citation type="submission" date="2025-08" db="UniProtKB">
        <authorList>
            <consortium name="RefSeq"/>
        </authorList>
    </citation>
    <scope>IDENTIFICATION</scope>
    <source>
        <tissue evidence="3">Gonad</tissue>
    </source>
</reference>
<dbReference type="OrthoDB" id="10124935at2759"/>
<keyword evidence="1" id="KW-0732">Signal</keyword>
<name>A0A6P4XUY9_BRABE</name>
<accession>A0A6P4XUY9</accession>
<keyword evidence="2" id="KW-1185">Reference proteome</keyword>
<dbReference type="RefSeq" id="XP_019615908.1">
    <property type="nucleotide sequence ID" value="XM_019760349.1"/>
</dbReference>
<proteinExistence type="predicted"/>
<sequence>MLPAIFSVSLLFVITSAAAGPPTTSVPFVWPTKTTSPTLPTKTTSPTLPCRDYLRFVCPQLNCPDAVPHNYARCLCGYCPNGPMTTVPTTVQTPTQATAAPALKNMPTLRTTERTTTAAPETTTTPFYTTPNFCYPMPSWCCYRGVPRCTFTTSTTPLPTLLTTTTIPMTTPTPFTTLPLPCLLRGLTYTCRDPPCVDKTAHNSFACSCGTCPTGPNCYAWDGSIIPAGEPVAVDGAMCECSWKNWGDRFSPYATCRWGVLSG</sequence>
<dbReference type="GeneID" id="109463516"/>
<dbReference type="AlphaFoldDB" id="A0A6P4XUY9"/>
<dbReference type="Proteomes" id="UP000515135">
    <property type="component" value="Unplaced"/>
</dbReference>
<feature type="signal peptide" evidence="1">
    <location>
        <begin position="1"/>
        <end position="19"/>
    </location>
</feature>
<gene>
    <name evidence="3" type="primary">LOC109463516</name>
</gene>
<evidence type="ECO:0000256" key="1">
    <source>
        <dbReference type="SAM" id="SignalP"/>
    </source>
</evidence>
<dbReference type="KEGG" id="bbel:109463516"/>
<organism evidence="2 3">
    <name type="scientific">Branchiostoma belcheri</name>
    <name type="common">Amphioxus</name>
    <dbReference type="NCBI Taxonomy" id="7741"/>
    <lineage>
        <taxon>Eukaryota</taxon>
        <taxon>Metazoa</taxon>
        <taxon>Chordata</taxon>
        <taxon>Cephalochordata</taxon>
        <taxon>Leptocardii</taxon>
        <taxon>Amphioxiformes</taxon>
        <taxon>Branchiostomatidae</taxon>
        <taxon>Branchiostoma</taxon>
    </lineage>
</organism>